<reference evidence="8" key="1">
    <citation type="submission" date="2012-12" db="EMBL/GenBank/DDBJ databases">
        <authorList>
            <person name="Hellsten U."/>
            <person name="Grimwood J."/>
            <person name="Chapman J.A."/>
            <person name="Shapiro H."/>
            <person name="Aerts A."/>
            <person name="Otillar R.P."/>
            <person name="Terry A.Y."/>
            <person name="Boore J.L."/>
            <person name="Simakov O."/>
            <person name="Marletaz F."/>
            <person name="Cho S.-J."/>
            <person name="Edsinger-Gonzales E."/>
            <person name="Havlak P."/>
            <person name="Kuo D.-H."/>
            <person name="Larsson T."/>
            <person name="Lv J."/>
            <person name="Arendt D."/>
            <person name="Savage R."/>
            <person name="Osoegawa K."/>
            <person name="de Jong P."/>
            <person name="Lindberg D.R."/>
            <person name="Seaver E.C."/>
            <person name="Weisblat D.A."/>
            <person name="Putnam N.H."/>
            <person name="Grigoriev I.V."/>
            <person name="Rokhsar D.S."/>
        </authorList>
    </citation>
    <scope>NUCLEOTIDE SEQUENCE</scope>
</reference>
<proteinExistence type="inferred from homology"/>
<organism evidence="7 8">
    <name type="scientific">Helobdella robusta</name>
    <name type="common">Californian leech</name>
    <dbReference type="NCBI Taxonomy" id="6412"/>
    <lineage>
        <taxon>Eukaryota</taxon>
        <taxon>Metazoa</taxon>
        <taxon>Spiralia</taxon>
        <taxon>Lophotrochozoa</taxon>
        <taxon>Annelida</taxon>
        <taxon>Clitellata</taxon>
        <taxon>Hirudinea</taxon>
        <taxon>Rhynchobdellida</taxon>
        <taxon>Glossiphoniidae</taxon>
        <taxon>Helobdella</taxon>
    </lineage>
</organism>
<evidence type="ECO:0000259" key="4">
    <source>
        <dbReference type="Pfam" id="PF05667"/>
    </source>
</evidence>
<dbReference type="PANTHER" id="PTHR15668:SF4">
    <property type="entry name" value="COILED-COIL DOMAIN-CONTAINING PROTEIN 22"/>
    <property type="match status" value="1"/>
</dbReference>
<dbReference type="InterPro" id="IPR008530">
    <property type="entry name" value="CCDC22"/>
</dbReference>
<comment type="similarity">
    <text evidence="1">Belongs to the CCDC22 family.</text>
</comment>
<dbReference type="KEGG" id="hro:HELRODRAFT_189209"/>
<feature type="domain" description="CCDC22 N-terminal" evidence="5">
    <location>
        <begin position="39"/>
        <end position="123"/>
    </location>
</feature>
<name>T1FQS7_HELRO</name>
<evidence type="ECO:0008006" key="9">
    <source>
        <dbReference type="Google" id="ProtNLM"/>
    </source>
</evidence>
<evidence type="ECO:0000259" key="5">
    <source>
        <dbReference type="Pfam" id="PF21674"/>
    </source>
</evidence>
<evidence type="ECO:0000256" key="2">
    <source>
        <dbReference type="SAM" id="Coils"/>
    </source>
</evidence>
<evidence type="ECO:0000256" key="3">
    <source>
        <dbReference type="SAM" id="MobiDB-lite"/>
    </source>
</evidence>
<reference evidence="7" key="3">
    <citation type="submission" date="2015-06" db="UniProtKB">
        <authorList>
            <consortium name="EnsemblMetazoa"/>
        </authorList>
    </citation>
    <scope>IDENTIFICATION</scope>
</reference>
<feature type="coiled-coil region" evidence="2">
    <location>
        <begin position="368"/>
        <end position="479"/>
    </location>
</feature>
<dbReference type="InterPro" id="IPR048349">
    <property type="entry name" value="CCDC22_N"/>
</dbReference>
<dbReference type="OrthoDB" id="10266736at2759"/>
<keyword evidence="2" id="KW-0175">Coiled coil</keyword>
<keyword evidence="8" id="KW-1185">Reference proteome</keyword>
<dbReference type="Pfam" id="PF21674">
    <property type="entry name" value="CCDC22_N"/>
    <property type="match status" value="1"/>
</dbReference>
<evidence type="ECO:0000313" key="7">
    <source>
        <dbReference type="EnsemblMetazoa" id="HelroP189209"/>
    </source>
</evidence>
<dbReference type="CTD" id="20211174"/>
<feature type="region of interest" description="Disordered" evidence="3">
    <location>
        <begin position="316"/>
        <end position="344"/>
    </location>
</feature>
<dbReference type="EnsemblMetazoa" id="HelroT189209">
    <property type="protein sequence ID" value="HelroP189209"/>
    <property type="gene ID" value="HelroG189209"/>
</dbReference>
<dbReference type="STRING" id="6412.T1FQS7"/>
<gene>
    <name evidence="7" type="primary">20211174</name>
    <name evidence="6" type="ORF">HELRODRAFT_189209</name>
</gene>
<accession>T1FQS7</accession>
<dbReference type="PANTHER" id="PTHR15668">
    <property type="entry name" value="JM1 PROTEIN"/>
    <property type="match status" value="1"/>
</dbReference>
<evidence type="ECO:0000313" key="6">
    <source>
        <dbReference type="EMBL" id="ESN96352.1"/>
    </source>
</evidence>
<dbReference type="GeneID" id="20211174"/>
<protein>
    <recommendedName>
        <fullName evidence="9">Coiled-coil domain-containing protein 22 homolog</fullName>
    </recommendedName>
</protein>
<dbReference type="EMBL" id="AMQM01001383">
    <property type="status" value="NOT_ANNOTATED_CDS"/>
    <property type="molecule type" value="Genomic_DNA"/>
</dbReference>
<dbReference type="GO" id="GO:2000060">
    <property type="term" value="P:positive regulation of ubiquitin-dependent protein catabolic process"/>
    <property type="evidence" value="ECO:0000318"/>
    <property type="project" value="GO_Central"/>
</dbReference>
<evidence type="ECO:0000313" key="8">
    <source>
        <dbReference type="Proteomes" id="UP000015101"/>
    </source>
</evidence>
<dbReference type="FunCoup" id="T1FQS7">
    <property type="interactions" value="1267"/>
</dbReference>
<dbReference type="eggNOG" id="KOG1937">
    <property type="taxonomic scope" value="Eukaryota"/>
</dbReference>
<feature type="domain" description="CCDC22 coiled-coil" evidence="4">
    <location>
        <begin position="142"/>
        <end position="630"/>
    </location>
</feature>
<dbReference type="Proteomes" id="UP000015101">
    <property type="component" value="Unassembled WGS sequence"/>
</dbReference>
<dbReference type="RefSeq" id="XP_009025529.1">
    <property type="nucleotide sequence ID" value="XM_009027281.1"/>
</dbReference>
<dbReference type="HOGENOM" id="CLU_024231_1_0_1"/>
<dbReference type="GO" id="GO:0097602">
    <property type="term" value="F:cullin family protein binding"/>
    <property type="evidence" value="ECO:0000318"/>
    <property type="project" value="GO_Central"/>
</dbReference>
<dbReference type="Pfam" id="PF05667">
    <property type="entry name" value="CCDC22_CC"/>
    <property type="match status" value="1"/>
</dbReference>
<dbReference type="AlphaFoldDB" id="T1FQS7"/>
<dbReference type="InterPro" id="IPR048348">
    <property type="entry name" value="CCDC22_CC"/>
</dbReference>
<feature type="compositionally biased region" description="Low complexity" evidence="3">
    <location>
        <begin position="324"/>
        <end position="335"/>
    </location>
</feature>
<dbReference type="InParanoid" id="T1FQS7"/>
<sequence>MKWECQEKKGSEQWTGRTIIIQGSQMDRAILRPPDLDGISGVGQLSAENVVDAVGRCIRLIDPSVDVKCKLPSNMAAKYRVGTQLADAVKGLNYQGEVGYHTFLYVNEVEMRKIFSFLISRLPKDRSIIEQECLTPQVLLRRSINQTINHLLKQAWLPPYCCIKEEKVKRPFNAHVMLVPNQFDRQNNIPQELQKYYSHHLPLSTQQFANKSTTSTNNSNNKTSILFCSILQYNSLKVAQERRERYNNNIISSSSGSDNLKDSILSKKSKENILSKISSQIKESLKHTNIASSSAQLTSSSLLSSSSSSSSSKFRAKQKMLATSPSSSSSSSSQSHVLSNVEADKQLTDTKPILEVAVPVGKDEDEELRDLEDKLKKFVGELNEKGEMMESLKEHLHQMKGQISDLTNENKRRKAEAKMKKKMIGLLPEAQESIVQLENVVSEAEQRLAAMMNQWEDRKKQLEEELIGLQIRSDNNETRRDHLLDELNEVRCNLKLASGQAQEKNLLHKQLLIELEKMTTHGPSRSTYTTRILEIVANIMKQNQEIEKILVDTRSVQKEINQVSGVLERTFIVTDELLFKNAKSDETSRRAYKLLASLHENCSSLVKSVEEIGEITKETRDIEEQLEIERDNQTEESLERISNDFKLIKLENQQLIQQLKSKMTT</sequence>
<dbReference type="OMA" id="KFEQHIQ"/>
<evidence type="ECO:0000256" key="1">
    <source>
        <dbReference type="ARBA" id="ARBA00006438"/>
    </source>
</evidence>
<dbReference type="EMBL" id="KB097495">
    <property type="protein sequence ID" value="ESN96352.1"/>
    <property type="molecule type" value="Genomic_DNA"/>
</dbReference>
<reference evidence="6 8" key="2">
    <citation type="journal article" date="2013" name="Nature">
        <title>Insights into bilaterian evolution from three spiralian genomes.</title>
        <authorList>
            <person name="Simakov O."/>
            <person name="Marletaz F."/>
            <person name="Cho S.J."/>
            <person name="Edsinger-Gonzales E."/>
            <person name="Havlak P."/>
            <person name="Hellsten U."/>
            <person name="Kuo D.H."/>
            <person name="Larsson T."/>
            <person name="Lv J."/>
            <person name="Arendt D."/>
            <person name="Savage R."/>
            <person name="Osoegawa K."/>
            <person name="de Jong P."/>
            <person name="Grimwood J."/>
            <person name="Chapman J.A."/>
            <person name="Shapiro H."/>
            <person name="Aerts A."/>
            <person name="Otillar R.P."/>
            <person name="Terry A.Y."/>
            <person name="Boore J.L."/>
            <person name="Grigoriev I.V."/>
            <person name="Lindberg D.R."/>
            <person name="Seaver E.C."/>
            <person name="Weisblat D.A."/>
            <person name="Putnam N.H."/>
            <person name="Rokhsar D.S."/>
        </authorList>
    </citation>
    <scope>NUCLEOTIDE SEQUENCE</scope>
</reference>